<evidence type="ECO:0000256" key="1">
    <source>
        <dbReference type="ARBA" id="ARBA00022741"/>
    </source>
</evidence>
<keyword evidence="3" id="KW-0808">Transferase</keyword>
<dbReference type="CDD" id="cd05387">
    <property type="entry name" value="BY-kinase"/>
    <property type="match status" value="1"/>
</dbReference>
<dbReference type="SUPFAM" id="SSF52540">
    <property type="entry name" value="P-loop containing nucleoside triphosphate hydrolases"/>
    <property type="match status" value="1"/>
</dbReference>
<name>A0A2U3KW48_9BACT</name>
<keyword evidence="3" id="KW-0418">Kinase</keyword>
<dbReference type="InterPro" id="IPR050445">
    <property type="entry name" value="Bact_polysacc_biosynth/exp"/>
</dbReference>
<proteinExistence type="predicted"/>
<dbReference type="Proteomes" id="UP000238701">
    <property type="component" value="Unassembled WGS sequence"/>
</dbReference>
<evidence type="ECO:0000256" key="2">
    <source>
        <dbReference type="ARBA" id="ARBA00022840"/>
    </source>
</evidence>
<gene>
    <name evidence="3" type="ORF">SBA1_500046</name>
</gene>
<protein>
    <submittedName>
        <fullName evidence="3">Putative Non-specific protein-tyrosine kinase</fullName>
        <ecNumber evidence="3">2.7.10.2</ecNumber>
    </submittedName>
</protein>
<organism evidence="3 4">
    <name type="scientific">Candidatus Sulfotelmatobacter kueseliae</name>
    <dbReference type="NCBI Taxonomy" id="2042962"/>
    <lineage>
        <taxon>Bacteria</taxon>
        <taxon>Pseudomonadati</taxon>
        <taxon>Acidobacteriota</taxon>
        <taxon>Terriglobia</taxon>
        <taxon>Terriglobales</taxon>
        <taxon>Candidatus Korobacteraceae</taxon>
        <taxon>Candidatus Sulfotelmatobacter</taxon>
    </lineage>
</organism>
<accession>A0A2U3KW48</accession>
<dbReference type="Gene3D" id="3.40.50.300">
    <property type="entry name" value="P-loop containing nucleotide triphosphate hydrolases"/>
    <property type="match status" value="1"/>
</dbReference>
<dbReference type="PANTHER" id="PTHR32309:SF31">
    <property type="entry name" value="CAPSULAR EXOPOLYSACCHARIDE FAMILY"/>
    <property type="match status" value="1"/>
</dbReference>
<keyword evidence="1" id="KW-0547">Nucleotide-binding</keyword>
<keyword evidence="2" id="KW-0067">ATP-binding</keyword>
<evidence type="ECO:0000313" key="3">
    <source>
        <dbReference type="EMBL" id="SPF43895.1"/>
    </source>
</evidence>
<keyword evidence="3" id="KW-0829">Tyrosine-protein kinase</keyword>
<reference evidence="4" key="1">
    <citation type="submission" date="2018-02" db="EMBL/GenBank/DDBJ databases">
        <authorList>
            <person name="Hausmann B."/>
        </authorList>
    </citation>
    <scope>NUCLEOTIDE SEQUENCE [LARGE SCALE GENOMIC DNA]</scope>
    <source>
        <strain evidence="4">Peat soil MAG SbA1</strain>
    </source>
</reference>
<dbReference type="PANTHER" id="PTHR32309">
    <property type="entry name" value="TYROSINE-PROTEIN KINASE"/>
    <property type="match status" value="1"/>
</dbReference>
<dbReference type="EMBL" id="OMOD01000145">
    <property type="protein sequence ID" value="SPF43895.1"/>
    <property type="molecule type" value="Genomic_DNA"/>
</dbReference>
<sequence length="263" mass="28613">MSRNFELLNQMGKMQDVLAANKAEIPVVAAAGPVAAPEAGTVVPLLPLEEMARDEINKLVHRLFRTSTTEGPRCVVLTCPESGGGTTWMCAHVADLLASQVSGSVCVVDCNFRSPALHQQFGVENKLGLGDALRVSRPIREYVQHLRANLWMITSGNSSEDAQQWLISDRMRARLAELRATFDYVLLDSPPLSLCNHGLVLGGLSDGVALVLKANSTRRDAARLAVQELQAAKTPVLGAVLNQRTFPIPDTIYNRLNPGRMTY</sequence>
<dbReference type="InterPro" id="IPR027417">
    <property type="entry name" value="P-loop_NTPase"/>
</dbReference>
<dbReference type="EC" id="2.7.10.2" evidence="3"/>
<dbReference type="GO" id="GO:0004715">
    <property type="term" value="F:non-membrane spanning protein tyrosine kinase activity"/>
    <property type="evidence" value="ECO:0007669"/>
    <property type="project" value="UniProtKB-EC"/>
</dbReference>
<evidence type="ECO:0000313" key="4">
    <source>
        <dbReference type="Proteomes" id="UP000238701"/>
    </source>
</evidence>
<dbReference type="AlphaFoldDB" id="A0A2U3KW48"/>
<dbReference type="OrthoDB" id="121966at2"/>
<dbReference type="InterPro" id="IPR005702">
    <property type="entry name" value="Wzc-like_C"/>
</dbReference>